<dbReference type="InterPro" id="IPR047324">
    <property type="entry name" value="LbH_gamma_CA-like"/>
</dbReference>
<evidence type="ECO:0008006" key="3">
    <source>
        <dbReference type="Google" id="ProtNLM"/>
    </source>
</evidence>
<dbReference type="PANTHER" id="PTHR13061">
    <property type="entry name" value="DYNACTIN SUBUNIT P25"/>
    <property type="match status" value="1"/>
</dbReference>
<organism evidence="1 2">
    <name type="scientific">Methylobacterium haplocladii</name>
    <dbReference type="NCBI Taxonomy" id="1176176"/>
    <lineage>
        <taxon>Bacteria</taxon>
        <taxon>Pseudomonadati</taxon>
        <taxon>Pseudomonadota</taxon>
        <taxon>Alphaproteobacteria</taxon>
        <taxon>Hyphomicrobiales</taxon>
        <taxon>Methylobacteriaceae</taxon>
        <taxon>Methylobacterium</taxon>
    </lineage>
</organism>
<dbReference type="InterPro" id="IPR050484">
    <property type="entry name" value="Transf_Hexapept/Carb_Anhydrase"/>
</dbReference>
<dbReference type="PANTHER" id="PTHR13061:SF29">
    <property type="entry name" value="GAMMA CARBONIC ANHYDRASE-LIKE 1, MITOCHONDRIAL-RELATED"/>
    <property type="match status" value="1"/>
</dbReference>
<comment type="caution">
    <text evidence="1">The sequence shown here is derived from an EMBL/GenBank/DDBJ whole genome shotgun (WGS) entry which is preliminary data.</text>
</comment>
<dbReference type="Pfam" id="PF00132">
    <property type="entry name" value="Hexapep"/>
    <property type="match status" value="1"/>
</dbReference>
<dbReference type="AlphaFoldDB" id="A0A512IU98"/>
<dbReference type="InterPro" id="IPR001451">
    <property type="entry name" value="Hexapep"/>
</dbReference>
<keyword evidence="2" id="KW-1185">Reference proteome</keyword>
<gene>
    <name evidence="1" type="ORF">MHA02_36230</name>
</gene>
<protein>
    <recommendedName>
        <fullName evidence="3">Gamma carbonic anhydrase family protein</fullName>
    </recommendedName>
</protein>
<evidence type="ECO:0000313" key="2">
    <source>
        <dbReference type="Proteomes" id="UP000321258"/>
    </source>
</evidence>
<reference evidence="1 2" key="1">
    <citation type="submission" date="2019-07" db="EMBL/GenBank/DDBJ databases">
        <title>Whole genome shotgun sequence of Methylobacterium haplocladii NBRC 107714.</title>
        <authorList>
            <person name="Hosoyama A."/>
            <person name="Uohara A."/>
            <person name="Ohji S."/>
            <person name="Ichikawa N."/>
        </authorList>
    </citation>
    <scope>NUCLEOTIDE SEQUENCE [LARGE SCALE GENOMIC DNA]</scope>
    <source>
        <strain evidence="1 2">NBRC 107714</strain>
    </source>
</reference>
<dbReference type="Gene3D" id="2.160.10.10">
    <property type="entry name" value="Hexapeptide repeat proteins"/>
    <property type="match status" value="2"/>
</dbReference>
<dbReference type="Proteomes" id="UP000321258">
    <property type="component" value="Unassembled WGS sequence"/>
</dbReference>
<accession>A0A512IU98</accession>
<evidence type="ECO:0000313" key="1">
    <source>
        <dbReference type="EMBL" id="GEP01236.1"/>
    </source>
</evidence>
<sequence length="359" mass="37362">MSSRGLQRHAPGPHLKDARVTPDLILPHDGVLPVFSARPVWCGTGSTVIGTAAIGAQSWLGDDSVIRADGQTVTIGDRFWLGTRSTVHIATDTLATVVGDRVTVGRNAVVHACTVGSDVVIEDDAIVLDGSVVGDGVLIEAGATVFPRSKLEAGHVYAGSPAKRQRPITQEELAERAERLREAAATTPAPMEGDAPETDETVFVARTARLSGRIMLGAGSSVLFSCALEAAVGPIVVGADTNIQDNTVIRTRGEGVVLGRDTTIAHNVRMADCRIGARSLIGIGCVIAPGTVVADDVLLAGGATTDPGQLLDSGHLWGGRPARILAPLDTAKRAMMAQIVEGYCAHGRAYRQLQAVEAV</sequence>
<dbReference type="InterPro" id="IPR011004">
    <property type="entry name" value="Trimer_LpxA-like_sf"/>
</dbReference>
<dbReference type="SUPFAM" id="SSF51161">
    <property type="entry name" value="Trimeric LpxA-like enzymes"/>
    <property type="match status" value="2"/>
</dbReference>
<proteinExistence type="predicted"/>
<dbReference type="CDD" id="cd04645">
    <property type="entry name" value="LbH_gamma_CA_like"/>
    <property type="match status" value="2"/>
</dbReference>
<name>A0A512IU98_9HYPH</name>
<dbReference type="EMBL" id="BJZT01000040">
    <property type="protein sequence ID" value="GEP01236.1"/>
    <property type="molecule type" value="Genomic_DNA"/>
</dbReference>